<proteinExistence type="predicted"/>
<geneLocation type="mitochondrion" evidence="2"/>
<keyword evidence="1" id="KW-0472">Membrane</keyword>
<dbReference type="RefSeq" id="YP_009504760.1">
    <property type="nucleotide sequence ID" value="NC_038217.1"/>
</dbReference>
<evidence type="ECO:0000313" key="2">
    <source>
        <dbReference type="EMBL" id="AST24235.1"/>
    </source>
</evidence>
<feature type="transmembrane region" description="Helical" evidence="1">
    <location>
        <begin position="12"/>
        <end position="30"/>
    </location>
</feature>
<feature type="transmembrane region" description="Helical" evidence="1">
    <location>
        <begin position="105"/>
        <end position="123"/>
    </location>
</feature>
<name>A0A2Z2QLG3_9CHLO</name>
<keyword evidence="1" id="KW-0812">Transmembrane</keyword>
<accession>A0A2Z2QLG3</accession>
<protein>
    <submittedName>
        <fullName evidence="2">Uncharacterized protein</fullName>
    </submittedName>
</protein>
<keyword evidence="2" id="KW-0496">Mitochondrion</keyword>
<keyword evidence="1" id="KW-1133">Transmembrane helix</keyword>
<feature type="transmembrane region" description="Helical" evidence="1">
    <location>
        <begin position="36"/>
        <end position="53"/>
    </location>
</feature>
<sequence length="130" mass="14569">MPRRKKHVRTELSGAYWLVIAFILEFKDILSKGSVTNGFIFQLLLATSCFFNLRRPRNTIKVTHLKLPKRKGGPAPTGCVSGALLRRAASRASSERPTRPTARTLVYLFVLTATGFHFTYGLTNGTRVFL</sequence>
<dbReference type="AlphaFoldDB" id="A0A2Z2QLG3"/>
<dbReference type="GeneID" id="37544015"/>
<gene>
    <name evidence="2" type="primary">orf130</name>
</gene>
<dbReference type="EMBL" id="KX761577">
    <property type="protein sequence ID" value="AST24235.1"/>
    <property type="molecule type" value="Genomic_DNA"/>
</dbReference>
<reference evidence="2" key="1">
    <citation type="journal article" date="2018" name="Gene">
        <title>The complete mitochondrial genome of the Caulerpa lentillifera (Ulvophyceae, Chlorophyta): Sequence, genome content, organization structure and phylogenetic consideration.</title>
        <authorList>
            <person name="Zheng F."/>
            <person name="Liu H."/>
            <person name="Jiang M."/>
            <person name="Xu Z."/>
            <person name="Wang Z."/>
            <person name="Wang C."/>
            <person name="Du F."/>
            <person name="Shen Z."/>
            <person name="Wang B."/>
        </authorList>
    </citation>
    <scope>NUCLEOTIDE SEQUENCE</scope>
</reference>
<organism evidence="2">
    <name type="scientific">Caulerpa lentillifera</name>
    <dbReference type="NCBI Taxonomy" id="148947"/>
    <lineage>
        <taxon>Eukaryota</taxon>
        <taxon>Viridiplantae</taxon>
        <taxon>Chlorophyta</taxon>
        <taxon>core chlorophytes</taxon>
        <taxon>Ulvophyceae</taxon>
        <taxon>TCBD clade</taxon>
        <taxon>Bryopsidales</taxon>
        <taxon>Halimedineae</taxon>
        <taxon>Caulerpaceae</taxon>
        <taxon>Caulerpa</taxon>
    </lineage>
</organism>
<evidence type="ECO:0000256" key="1">
    <source>
        <dbReference type="SAM" id="Phobius"/>
    </source>
</evidence>